<dbReference type="Proteomes" id="UP000305222">
    <property type="component" value="Unassembled WGS sequence"/>
</dbReference>
<dbReference type="PANTHER" id="PTHR44845">
    <property type="entry name" value="CARRIER DOMAIN-CONTAINING PROTEIN"/>
    <property type="match status" value="1"/>
</dbReference>
<evidence type="ECO:0000259" key="3">
    <source>
        <dbReference type="Pfam" id="PF00501"/>
    </source>
</evidence>
<dbReference type="SUPFAM" id="SSF56801">
    <property type="entry name" value="Acetyl-CoA synthetase-like"/>
    <property type="match status" value="1"/>
</dbReference>
<dbReference type="AlphaFoldDB" id="A0A4U2ZGX2"/>
<comment type="caution">
    <text evidence="4">The sequence shown here is derived from an EMBL/GenBank/DDBJ whole genome shotgun (WGS) entry which is preliminary data.</text>
</comment>
<name>A0A4U2ZGX2_9BACI</name>
<dbReference type="EMBL" id="SZON01004111">
    <property type="protein sequence ID" value="TKI73744.1"/>
    <property type="molecule type" value="Genomic_DNA"/>
</dbReference>
<evidence type="ECO:0000256" key="1">
    <source>
        <dbReference type="ARBA" id="ARBA00022450"/>
    </source>
</evidence>
<feature type="non-terminal residue" evidence="4">
    <location>
        <position position="67"/>
    </location>
</feature>
<evidence type="ECO:0000313" key="5">
    <source>
        <dbReference type="Proteomes" id="UP000305222"/>
    </source>
</evidence>
<dbReference type="InterPro" id="IPR000873">
    <property type="entry name" value="AMP-dep_synth/lig_dom"/>
</dbReference>
<proteinExistence type="predicted"/>
<gene>
    <name evidence="4" type="ORF">FC699_38345</name>
</gene>
<dbReference type="Gene3D" id="3.40.50.980">
    <property type="match status" value="1"/>
</dbReference>
<accession>A0A4U2ZGX2</accession>
<sequence>LSNELLRKGVKKGEIIGIMTDPSIEMLIGIIAILKVGAAYLPIDPEYPESRKMYMIQDSQTKFILTS</sequence>
<evidence type="ECO:0000256" key="2">
    <source>
        <dbReference type="ARBA" id="ARBA00022553"/>
    </source>
</evidence>
<keyword evidence="1" id="KW-0596">Phosphopantetheine</keyword>
<keyword evidence="2" id="KW-0597">Phosphoprotein</keyword>
<reference evidence="4 5" key="1">
    <citation type="journal article" date="2019" name="Environ. Microbiol.">
        <title>An active ?-lactamase is a part of an orchestrated cell wall stress resistance network of Bacillus subtilis and related rhizosphere species.</title>
        <authorList>
            <person name="Bucher T."/>
            <person name="Keren-Paz A."/>
            <person name="Hausser J."/>
            <person name="Olender T."/>
            <person name="Cytryn E."/>
            <person name="Kolodkin-Gal I."/>
        </authorList>
    </citation>
    <scope>NUCLEOTIDE SEQUENCE [LARGE SCALE GENOMIC DNA]</scope>
    <source>
        <strain evidence="4 5">I5</strain>
    </source>
</reference>
<organism evidence="4 5">
    <name type="scientific">Bacillus wiedmannii</name>
    <dbReference type="NCBI Taxonomy" id="1890302"/>
    <lineage>
        <taxon>Bacteria</taxon>
        <taxon>Bacillati</taxon>
        <taxon>Bacillota</taxon>
        <taxon>Bacilli</taxon>
        <taxon>Bacillales</taxon>
        <taxon>Bacillaceae</taxon>
        <taxon>Bacillus</taxon>
        <taxon>Bacillus cereus group</taxon>
    </lineage>
</organism>
<protein>
    <recommendedName>
        <fullName evidence="3">AMP-dependent synthetase/ligase domain-containing protein</fullName>
    </recommendedName>
</protein>
<feature type="domain" description="AMP-dependent synthetase/ligase" evidence="3">
    <location>
        <begin position="2"/>
        <end position="66"/>
    </location>
</feature>
<dbReference type="PANTHER" id="PTHR44845:SF7">
    <property type="entry name" value="PLIPASTATIN SYNTHASE SUBUNIT D"/>
    <property type="match status" value="1"/>
</dbReference>
<feature type="non-terminal residue" evidence="4">
    <location>
        <position position="1"/>
    </location>
</feature>
<evidence type="ECO:0000313" key="4">
    <source>
        <dbReference type="EMBL" id="TKI73744.1"/>
    </source>
</evidence>
<dbReference type="Pfam" id="PF00501">
    <property type="entry name" value="AMP-binding"/>
    <property type="match status" value="1"/>
</dbReference>